<evidence type="ECO:0000313" key="3">
    <source>
        <dbReference type="Proteomes" id="UP000507222"/>
    </source>
</evidence>
<feature type="region of interest" description="Disordered" evidence="1">
    <location>
        <begin position="1"/>
        <end position="46"/>
    </location>
</feature>
<organism evidence="2 3">
    <name type="scientific">Prunus armeniaca</name>
    <name type="common">Apricot</name>
    <name type="synonym">Armeniaca vulgaris</name>
    <dbReference type="NCBI Taxonomy" id="36596"/>
    <lineage>
        <taxon>Eukaryota</taxon>
        <taxon>Viridiplantae</taxon>
        <taxon>Streptophyta</taxon>
        <taxon>Embryophyta</taxon>
        <taxon>Tracheophyta</taxon>
        <taxon>Spermatophyta</taxon>
        <taxon>Magnoliopsida</taxon>
        <taxon>eudicotyledons</taxon>
        <taxon>Gunneridae</taxon>
        <taxon>Pentapetalae</taxon>
        <taxon>rosids</taxon>
        <taxon>fabids</taxon>
        <taxon>Rosales</taxon>
        <taxon>Rosaceae</taxon>
        <taxon>Amygdaloideae</taxon>
        <taxon>Amygdaleae</taxon>
        <taxon>Prunus</taxon>
    </lineage>
</organism>
<feature type="compositionally biased region" description="Polar residues" evidence="1">
    <location>
        <begin position="18"/>
        <end position="32"/>
    </location>
</feature>
<gene>
    <name evidence="2" type="ORF">CURHAP_LOCUS49727</name>
</gene>
<proteinExistence type="predicted"/>
<evidence type="ECO:0000256" key="1">
    <source>
        <dbReference type="SAM" id="MobiDB-lite"/>
    </source>
</evidence>
<evidence type="ECO:0000313" key="2">
    <source>
        <dbReference type="EMBL" id="CAB4289956.1"/>
    </source>
</evidence>
<dbReference type="EMBL" id="CAEKDK010000008">
    <property type="protein sequence ID" value="CAB4289956.1"/>
    <property type="molecule type" value="Genomic_DNA"/>
</dbReference>
<sequence length="88" mass="10060">MITGRIALQSTGEREPEQQASQQETFPATTVPQAPYTPLETDELGRSNQGYAFLAVGLRWTRQRTQLRGRELREVEVRTRLEPSRGME</sequence>
<protein>
    <submittedName>
        <fullName evidence="2">Uncharacterized protein</fullName>
    </submittedName>
</protein>
<accession>A0A6J5VLV0</accession>
<dbReference type="Proteomes" id="UP000507222">
    <property type="component" value="Unassembled WGS sequence"/>
</dbReference>
<dbReference type="AlphaFoldDB" id="A0A6J5VLV0"/>
<reference evidence="2 3" key="1">
    <citation type="submission" date="2020-05" db="EMBL/GenBank/DDBJ databases">
        <authorList>
            <person name="Campoy J."/>
            <person name="Schneeberger K."/>
            <person name="Spophaly S."/>
        </authorList>
    </citation>
    <scope>NUCLEOTIDE SEQUENCE [LARGE SCALE GENOMIC DNA]</scope>
    <source>
        <strain evidence="2">PruArmRojPasFocal</strain>
    </source>
</reference>
<name>A0A6J5VLV0_PRUAR</name>